<evidence type="ECO:0000256" key="2">
    <source>
        <dbReference type="ARBA" id="ARBA00022679"/>
    </source>
</evidence>
<keyword evidence="8 11" id="KW-1133">Transmembrane helix</keyword>
<dbReference type="InterPro" id="IPR011016">
    <property type="entry name" value="Znf_RING-CH"/>
</dbReference>
<sequence>MTVASAQKTTSHHSINIDSTQASAVSPKRHPWSPTTATTSTTSKRLCRICQSDSGLMVRPCDCAGTMGDIHENCLSRWVAMSHKNDCEICKKPYAKSGSQFKKFSEWTRPKLGLYDLLGGLIVAMFSYSIYYTFELMEERYFWTRLFTDKIPCRGDDAGRIFAVFILIIGIVNNLVTMYVEARNYLRHQQEIRFINKH</sequence>
<comment type="caution">
    <text evidence="13">The sequence shown here is derived from an EMBL/GenBank/DDBJ whole genome shotgun (WGS) entry which is preliminary data.</text>
</comment>
<gene>
    <name evidence="13" type="ORF">CAUJ_LOCUS9563</name>
</gene>
<keyword evidence="7" id="KW-0862">Zinc</keyword>
<evidence type="ECO:0000256" key="11">
    <source>
        <dbReference type="SAM" id="Phobius"/>
    </source>
</evidence>
<reference evidence="13" key="1">
    <citation type="submission" date="2020-10" db="EMBL/GenBank/DDBJ databases">
        <authorList>
            <person name="Kikuchi T."/>
        </authorList>
    </citation>
    <scope>NUCLEOTIDE SEQUENCE</scope>
    <source>
        <strain evidence="13">NKZ352</strain>
    </source>
</reference>
<accession>A0A8S1HDA5</accession>
<proteinExistence type="predicted"/>
<dbReference type="SUPFAM" id="SSF57850">
    <property type="entry name" value="RING/U-box"/>
    <property type="match status" value="1"/>
</dbReference>
<evidence type="ECO:0000259" key="12">
    <source>
        <dbReference type="PROSITE" id="PS51292"/>
    </source>
</evidence>
<dbReference type="GO" id="GO:0016020">
    <property type="term" value="C:membrane"/>
    <property type="evidence" value="ECO:0007669"/>
    <property type="project" value="UniProtKB-SubCell"/>
</dbReference>
<evidence type="ECO:0000256" key="9">
    <source>
        <dbReference type="ARBA" id="ARBA00023136"/>
    </source>
</evidence>
<feature type="transmembrane region" description="Helical" evidence="11">
    <location>
        <begin position="161"/>
        <end position="180"/>
    </location>
</feature>
<keyword evidence="5" id="KW-0863">Zinc-finger</keyword>
<dbReference type="Gene3D" id="3.30.40.10">
    <property type="entry name" value="Zinc/RING finger domain, C3HC4 (zinc finger)"/>
    <property type="match status" value="1"/>
</dbReference>
<evidence type="ECO:0000313" key="14">
    <source>
        <dbReference type="Proteomes" id="UP000835052"/>
    </source>
</evidence>
<dbReference type="GO" id="GO:0004842">
    <property type="term" value="F:ubiquitin-protein transferase activity"/>
    <property type="evidence" value="ECO:0007669"/>
    <property type="project" value="TreeGrafter"/>
</dbReference>
<organism evidence="13 14">
    <name type="scientific">Caenorhabditis auriculariae</name>
    <dbReference type="NCBI Taxonomy" id="2777116"/>
    <lineage>
        <taxon>Eukaryota</taxon>
        <taxon>Metazoa</taxon>
        <taxon>Ecdysozoa</taxon>
        <taxon>Nematoda</taxon>
        <taxon>Chromadorea</taxon>
        <taxon>Rhabditida</taxon>
        <taxon>Rhabditina</taxon>
        <taxon>Rhabditomorpha</taxon>
        <taxon>Rhabditoidea</taxon>
        <taxon>Rhabditidae</taxon>
        <taxon>Peloderinae</taxon>
        <taxon>Caenorhabditis</taxon>
    </lineage>
</organism>
<dbReference type="SMART" id="SM00744">
    <property type="entry name" value="RINGv"/>
    <property type="match status" value="1"/>
</dbReference>
<evidence type="ECO:0000313" key="13">
    <source>
        <dbReference type="EMBL" id="CAD6193644.1"/>
    </source>
</evidence>
<protein>
    <recommendedName>
        <fullName evidence="12">RING-CH-type domain-containing protein</fullName>
    </recommendedName>
</protein>
<keyword evidence="4" id="KW-0479">Metal-binding</keyword>
<dbReference type="PANTHER" id="PTHR46065:SF3">
    <property type="entry name" value="FI20425P1"/>
    <property type="match status" value="1"/>
</dbReference>
<evidence type="ECO:0000256" key="8">
    <source>
        <dbReference type="ARBA" id="ARBA00022989"/>
    </source>
</evidence>
<dbReference type="PANTHER" id="PTHR46065">
    <property type="entry name" value="E3 UBIQUITIN-PROTEIN LIGASE MARCH 2/3 FAMILY MEMBER"/>
    <property type="match status" value="1"/>
</dbReference>
<dbReference type="GO" id="GO:0016567">
    <property type="term" value="P:protein ubiquitination"/>
    <property type="evidence" value="ECO:0007669"/>
    <property type="project" value="TreeGrafter"/>
</dbReference>
<dbReference type="EMBL" id="CAJGYM010000037">
    <property type="protein sequence ID" value="CAD6193644.1"/>
    <property type="molecule type" value="Genomic_DNA"/>
</dbReference>
<dbReference type="OrthoDB" id="273089at2759"/>
<feature type="region of interest" description="Disordered" evidence="10">
    <location>
        <begin position="1"/>
        <end position="39"/>
    </location>
</feature>
<evidence type="ECO:0000256" key="4">
    <source>
        <dbReference type="ARBA" id="ARBA00022723"/>
    </source>
</evidence>
<keyword evidence="2" id="KW-0808">Transferase</keyword>
<evidence type="ECO:0000256" key="3">
    <source>
        <dbReference type="ARBA" id="ARBA00022692"/>
    </source>
</evidence>
<dbReference type="Pfam" id="PF12906">
    <property type="entry name" value="RINGv"/>
    <property type="match status" value="1"/>
</dbReference>
<keyword evidence="14" id="KW-1185">Reference proteome</keyword>
<dbReference type="InterPro" id="IPR013083">
    <property type="entry name" value="Znf_RING/FYVE/PHD"/>
</dbReference>
<feature type="transmembrane region" description="Helical" evidence="11">
    <location>
        <begin position="112"/>
        <end position="134"/>
    </location>
</feature>
<evidence type="ECO:0000256" key="10">
    <source>
        <dbReference type="SAM" id="MobiDB-lite"/>
    </source>
</evidence>
<dbReference type="AlphaFoldDB" id="A0A8S1HDA5"/>
<feature type="domain" description="RING-CH-type" evidence="12">
    <location>
        <begin position="39"/>
        <end position="97"/>
    </location>
</feature>
<evidence type="ECO:0000256" key="1">
    <source>
        <dbReference type="ARBA" id="ARBA00004141"/>
    </source>
</evidence>
<keyword evidence="6" id="KW-0833">Ubl conjugation pathway</keyword>
<keyword evidence="9 11" id="KW-0472">Membrane</keyword>
<dbReference type="GO" id="GO:0008270">
    <property type="term" value="F:zinc ion binding"/>
    <property type="evidence" value="ECO:0007669"/>
    <property type="project" value="UniProtKB-KW"/>
</dbReference>
<feature type="compositionally biased region" description="Polar residues" evidence="10">
    <location>
        <begin position="1"/>
        <end position="24"/>
    </location>
</feature>
<keyword evidence="3 11" id="KW-0812">Transmembrane</keyword>
<dbReference type="Proteomes" id="UP000835052">
    <property type="component" value="Unassembled WGS sequence"/>
</dbReference>
<evidence type="ECO:0000256" key="7">
    <source>
        <dbReference type="ARBA" id="ARBA00022833"/>
    </source>
</evidence>
<evidence type="ECO:0000256" key="6">
    <source>
        <dbReference type="ARBA" id="ARBA00022786"/>
    </source>
</evidence>
<comment type="subcellular location">
    <subcellularLocation>
        <location evidence="1">Membrane</location>
        <topology evidence="1">Multi-pass membrane protein</topology>
    </subcellularLocation>
</comment>
<dbReference type="PROSITE" id="PS51292">
    <property type="entry name" value="ZF_RING_CH"/>
    <property type="match status" value="1"/>
</dbReference>
<evidence type="ECO:0000256" key="5">
    <source>
        <dbReference type="ARBA" id="ARBA00022771"/>
    </source>
</evidence>
<name>A0A8S1HDA5_9PELO</name>